<reference evidence="2 3" key="1">
    <citation type="journal article" date="2019" name="Int. J. Syst. Evol. Microbiol.">
        <title>The Global Catalogue of Microorganisms (GCM) 10K type strain sequencing project: providing services to taxonomists for standard genome sequencing and annotation.</title>
        <authorList>
            <consortium name="The Broad Institute Genomics Platform"/>
            <consortium name="The Broad Institute Genome Sequencing Center for Infectious Disease"/>
            <person name="Wu L."/>
            <person name="Ma J."/>
        </authorList>
    </citation>
    <scope>NUCLEOTIDE SEQUENCE [LARGE SCALE GENOMIC DNA]</scope>
    <source>
        <strain evidence="2 3">JCM 14718</strain>
    </source>
</reference>
<dbReference type="CDD" id="cd13426">
    <property type="entry name" value="Peptidase_G1"/>
    <property type="match status" value="1"/>
</dbReference>
<name>A0ABN2G9T5_9ACTN</name>
<dbReference type="RefSeq" id="WP_163573219.1">
    <property type="nucleotide sequence ID" value="NZ_BAAANY010000006.1"/>
</dbReference>
<feature type="chain" id="PRO_5045233238" evidence="1">
    <location>
        <begin position="33"/>
        <end position="246"/>
    </location>
</feature>
<dbReference type="SUPFAM" id="SSF49899">
    <property type="entry name" value="Concanavalin A-like lectins/glucanases"/>
    <property type="match status" value="1"/>
</dbReference>
<dbReference type="Gene3D" id="2.60.120.700">
    <property type="entry name" value="Peptidase G1"/>
    <property type="match status" value="1"/>
</dbReference>
<sequence>MFTVLARKTVIRRTAVVLLAVGIGLSPNAVSAATPTHYHGAAFVHGNNGNVFKRSEDSAWGGYAVSKGGQTIVASWVNPRVDCSGGGVNSAWDGFDGYGTQTVEQIGIDLDCSSGSAVYKPWYEMYPRDSVYFDQTTSEGDQMTATVTHDSGINYTLTLADSTQNWSRTFHDSLDGANDSTAEVIMERLSSNVDNFGSMTFSGCQLDGQPFGNSAPDAITIASNGVDQATPGNIDGDHFDMTWDHA</sequence>
<organism evidence="2 3">
    <name type="scientific">Fodinicola feengrottensis</name>
    <dbReference type="NCBI Taxonomy" id="435914"/>
    <lineage>
        <taxon>Bacteria</taxon>
        <taxon>Bacillati</taxon>
        <taxon>Actinomycetota</taxon>
        <taxon>Actinomycetes</taxon>
        <taxon>Mycobacteriales</taxon>
        <taxon>Fodinicola</taxon>
    </lineage>
</organism>
<evidence type="ECO:0000313" key="2">
    <source>
        <dbReference type="EMBL" id="GAA1667776.1"/>
    </source>
</evidence>
<dbReference type="Pfam" id="PF01828">
    <property type="entry name" value="Peptidase_A4"/>
    <property type="match status" value="1"/>
</dbReference>
<dbReference type="InterPro" id="IPR038656">
    <property type="entry name" value="Peptidase_G1_sf"/>
</dbReference>
<comment type="caution">
    <text evidence="2">The sequence shown here is derived from an EMBL/GenBank/DDBJ whole genome shotgun (WGS) entry which is preliminary data.</text>
</comment>
<feature type="signal peptide" evidence="1">
    <location>
        <begin position="1"/>
        <end position="32"/>
    </location>
</feature>
<accession>A0ABN2G9T5</accession>
<protein>
    <submittedName>
        <fullName evidence="2">G1 family endopeptidase</fullName>
    </submittedName>
</protein>
<dbReference type="Proteomes" id="UP001500618">
    <property type="component" value="Unassembled WGS sequence"/>
</dbReference>
<evidence type="ECO:0000256" key="1">
    <source>
        <dbReference type="SAM" id="SignalP"/>
    </source>
</evidence>
<dbReference type="InterPro" id="IPR000250">
    <property type="entry name" value="Peptidase_G1"/>
</dbReference>
<dbReference type="InterPro" id="IPR013320">
    <property type="entry name" value="ConA-like_dom_sf"/>
</dbReference>
<gene>
    <name evidence="2" type="ORF">GCM10009765_16450</name>
</gene>
<proteinExistence type="predicted"/>
<dbReference type="EMBL" id="BAAANY010000006">
    <property type="protein sequence ID" value="GAA1667776.1"/>
    <property type="molecule type" value="Genomic_DNA"/>
</dbReference>
<keyword evidence="1" id="KW-0732">Signal</keyword>
<keyword evidence="3" id="KW-1185">Reference proteome</keyword>
<evidence type="ECO:0000313" key="3">
    <source>
        <dbReference type="Proteomes" id="UP001500618"/>
    </source>
</evidence>